<dbReference type="SMART" id="SM00267">
    <property type="entry name" value="GGDEF"/>
    <property type="match status" value="1"/>
</dbReference>
<keyword evidence="1" id="KW-0472">Membrane</keyword>
<gene>
    <name evidence="3" type="ORF">QJ521_08885</name>
</gene>
<feature type="transmembrane region" description="Helical" evidence="1">
    <location>
        <begin position="140"/>
        <end position="164"/>
    </location>
</feature>
<dbReference type="InterPro" id="IPR052155">
    <property type="entry name" value="Biofilm_reg_signaling"/>
</dbReference>
<dbReference type="PANTHER" id="PTHR44757">
    <property type="entry name" value="DIGUANYLATE CYCLASE DGCP"/>
    <property type="match status" value="1"/>
</dbReference>
<dbReference type="PANTHER" id="PTHR44757:SF2">
    <property type="entry name" value="BIOFILM ARCHITECTURE MAINTENANCE PROTEIN MBAA"/>
    <property type="match status" value="1"/>
</dbReference>
<evidence type="ECO:0000256" key="1">
    <source>
        <dbReference type="SAM" id="Phobius"/>
    </source>
</evidence>
<accession>A0AAW6UC01</accession>
<sequence>MQILLEVILVLTAFISLIPVINMRKNRGDLKYSCLKVLIYSTFIWTILIILERLSTHSFIIYYAGMLGYTLRLLFAVLMLCTIFQYVGKKVPKPMMMTLGFLVLIDLGLALTNSSTGWLLELSRTELVSFNDLYTSNYGALFVYHMVVSYIIAISAIVLLFVFLGKQKGIRQYKEVTQMMAYSVILVLLFNALQLFVVELNVNLTYISLVIVAYVLYDVIFRKDMVFNLRASGRSEILANMREMYILTDADHKIIEISPLLLEKYNLLFEDVISQPFEKVAALMADKVTLYSEYNMNEDMYEDKDHYHLREKEFKLKGMNESGHMILLYDETQVYLLLRELNQLSNYDSMTGLNNRNYIENKLKMIKDTKHIGVLSLDLNCLKINNDYLGHERGDFLLKSLADRLKMVFNDVPHKDIGRIGGDEFIVIVYETNKELLEQKQLELLKACEHPDIEQLISVSVGMAYYREGNSNIYNLIQHADAQMYEMKSIASKDYKTKLIEYIKLQDKYIR</sequence>
<protein>
    <submittedName>
        <fullName evidence="3">Diguanylate cyclase</fullName>
        <ecNumber evidence="3">2.7.7.65</ecNumber>
    </submittedName>
</protein>
<feature type="transmembrane region" description="Helical" evidence="1">
    <location>
        <begin position="60"/>
        <end position="87"/>
    </location>
</feature>
<dbReference type="Pfam" id="PF16927">
    <property type="entry name" value="HisKA_7TM"/>
    <property type="match status" value="1"/>
</dbReference>
<feature type="transmembrane region" description="Helical" evidence="1">
    <location>
        <begin position="99"/>
        <end position="120"/>
    </location>
</feature>
<dbReference type="PROSITE" id="PS50887">
    <property type="entry name" value="GGDEF"/>
    <property type="match status" value="1"/>
</dbReference>
<feature type="transmembrane region" description="Helical" evidence="1">
    <location>
        <begin position="203"/>
        <end position="221"/>
    </location>
</feature>
<dbReference type="Gene3D" id="3.30.70.270">
    <property type="match status" value="1"/>
</dbReference>
<dbReference type="InterPro" id="IPR000160">
    <property type="entry name" value="GGDEF_dom"/>
</dbReference>
<dbReference type="InterPro" id="IPR043128">
    <property type="entry name" value="Rev_trsase/Diguanyl_cyclase"/>
</dbReference>
<evidence type="ECO:0000313" key="4">
    <source>
        <dbReference type="Proteomes" id="UP001431532"/>
    </source>
</evidence>
<dbReference type="CDD" id="cd01949">
    <property type="entry name" value="GGDEF"/>
    <property type="match status" value="1"/>
</dbReference>
<dbReference type="NCBIfam" id="TIGR00254">
    <property type="entry name" value="GGDEF"/>
    <property type="match status" value="1"/>
</dbReference>
<keyword evidence="1" id="KW-1133">Transmembrane helix</keyword>
<dbReference type="RefSeq" id="WP_282840125.1">
    <property type="nucleotide sequence ID" value="NZ_JASCXW010000044.1"/>
</dbReference>
<dbReference type="GO" id="GO:0052621">
    <property type="term" value="F:diguanylate cyclase activity"/>
    <property type="evidence" value="ECO:0007669"/>
    <property type="project" value="UniProtKB-EC"/>
</dbReference>
<feature type="transmembrane region" description="Helical" evidence="1">
    <location>
        <begin position="6"/>
        <end position="23"/>
    </location>
</feature>
<proteinExistence type="predicted"/>
<name>A0AAW6UC01_9MOLU</name>
<feature type="transmembrane region" description="Helical" evidence="1">
    <location>
        <begin position="35"/>
        <end position="54"/>
    </location>
</feature>
<feature type="transmembrane region" description="Helical" evidence="1">
    <location>
        <begin position="176"/>
        <end position="197"/>
    </location>
</feature>
<dbReference type="EC" id="2.7.7.65" evidence="3"/>
<feature type="domain" description="GGDEF" evidence="2">
    <location>
        <begin position="370"/>
        <end position="501"/>
    </location>
</feature>
<keyword evidence="4" id="KW-1185">Reference proteome</keyword>
<dbReference type="Proteomes" id="UP001431532">
    <property type="component" value="Unassembled WGS sequence"/>
</dbReference>
<reference evidence="3" key="1">
    <citation type="submission" date="2023-05" db="EMBL/GenBank/DDBJ databases">
        <title>Mariniplasma microaerophilum sp. nov., a novel anaerobic mollicute isolated from terrestrial mud volcano, Taman Peninsula, Russia.</title>
        <authorList>
            <person name="Khomyakova M.A."/>
            <person name="Merkel A.Y."/>
            <person name="Slobodkin A.I."/>
        </authorList>
    </citation>
    <scope>NUCLEOTIDE SEQUENCE</scope>
    <source>
        <strain evidence="3">M4Ah</strain>
    </source>
</reference>
<dbReference type="AlphaFoldDB" id="A0AAW6UC01"/>
<evidence type="ECO:0000313" key="3">
    <source>
        <dbReference type="EMBL" id="MDI6453678.1"/>
    </source>
</evidence>
<keyword evidence="1" id="KW-0812">Transmembrane</keyword>
<keyword evidence="3" id="KW-0808">Transferase</keyword>
<keyword evidence="3" id="KW-0548">Nucleotidyltransferase</keyword>
<dbReference type="InterPro" id="IPR029787">
    <property type="entry name" value="Nucleotide_cyclase"/>
</dbReference>
<organism evidence="3 4">
    <name type="scientific">Peloplasma aerotolerans</name>
    <dbReference type="NCBI Taxonomy" id="3044389"/>
    <lineage>
        <taxon>Bacteria</taxon>
        <taxon>Bacillati</taxon>
        <taxon>Mycoplasmatota</taxon>
        <taxon>Mollicutes</taxon>
        <taxon>Acholeplasmatales</taxon>
        <taxon>Acholeplasmataceae</taxon>
        <taxon>Peloplasma</taxon>
    </lineage>
</organism>
<evidence type="ECO:0000259" key="2">
    <source>
        <dbReference type="PROSITE" id="PS50887"/>
    </source>
</evidence>
<dbReference type="SUPFAM" id="SSF55073">
    <property type="entry name" value="Nucleotide cyclase"/>
    <property type="match status" value="1"/>
</dbReference>
<dbReference type="EMBL" id="JASCXW010000044">
    <property type="protein sequence ID" value="MDI6453678.1"/>
    <property type="molecule type" value="Genomic_DNA"/>
</dbReference>
<dbReference type="Pfam" id="PF00990">
    <property type="entry name" value="GGDEF"/>
    <property type="match status" value="1"/>
</dbReference>
<dbReference type="InterPro" id="IPR031621">
    <property type="entry name" value="HisKA_7TM"/>
</dbReference>
<comment type="caution">
    <text evidence="3">The sequence shown here is derived from an EMBL/GenBank/DDBJ whole genome shotgun (WGS) entry which is preliminary data.</text>
</comment>